<evidence type="ECO:0000313" key="2">
    <source>
        <dbReference type="EMBL" id="EGY20840.1"/>
    </source>
</evidence>
<name>G2WXN2_VERDV</name>
<dbReference type="AlphaFoldDB" id="G2WXN2"/>
<sequence>MAVFLAICPMADTDTVNLTESHSMQAPKDATCDRKPSSVTAKMHPVPSQTECIANVPQQKSPTIICAENIALLQFLHNVPAQPSTRILRAAVENDGHRALSFEQERQLTGALAVLSSIRENANLTTAVAVREVLCDGLGRIFNTLSQATSGKSSSRASCFCSPSEVHDSQLEYQVFIDIVSVCRGRILSLLRFGKHQRGKTKPPFRNVLRDMCDAVASIRHRDARAFLKGTRRLVAALKRFENHQTDAELPTLVEEAHTWTRMGDLTSLFHRVPFSALGGASCEDYRRIISKIGQYRTAARHDDFVRITYRILAEGKLHAEVQVLAYLKSLSHHDALGTRVIQSNKKACFLCDEVLALNGLPGVPKSHGRLYSGWMLPSLPGLKQLQLQLNDSLQRRANRSIDMVLRKGQKIDLVFPVESTALTVSEVAVAGIEQSESVSAPSIEILSAPVTTSKPETLGEDEELKMPEGPVHGSAEDSSSVISEVDSAEVLTLPYVDVMLDDANGSQDSQPSYSVSPGETYSIHTFGGSEMTIQYSTGPGHPKPASALVYRIRQLDKSDVEVLKSQDVRICDVTSLDKGSEVTLVGLSPFYVDLRSTAAELMFYE</sequence>
<accession>G2WXN2</accession>
<dbReference type="HOGENOM" id="CLU_013219_0_0_1"/>
<reference evidence="2 3" key="1">
    <citation type="submission" date="2008-03" db="EMBL/GenBank/DDBJ databases">
        <title>The Genome Sequence of Verticillium dahliae VdLs.17.</title>
        <authorList>
            <consortium name="The Broad Institute Genome Sequencing Platform"/>
            <person name="Ma L.-J.J."/>
            <person name="Klosterman S.J."/>
            <person name="Subbarao K."/>
            <person name="Dobinson K."/>
            <person name="Veronese P."/>
            <person name="Kang S."/>
            <person name="Gold S.E."/>
            <person name="Young S."/>
            <person name="Jaffe D."/>
            <person name="Gnerre S."/>
            <person name="Berlin A."/>
            <person name="Heiman D."/>
            <person name="Hepburn T."/>
            <person name="Sykes S."/>
            <person name="Alvarado L."/>
            <person name="Kodira C.D."/>
            <person name="Lander E."/>
            <person name="Galagan J."/>
            <person name="Nusbaum C."/>
            <person name="Birren B."/>
        </authorList>
    </citation>
    <scope>NUCLEOTIDE SEQUENCE [LARGE SCALE GENOMIC DNA]</scope>
    <source>
        <strain evidence="3">VdLs.17 / ATCC MYA-4575 / FGSC 10137</strain>
    </source>
</reference>
<protein>
    <submittedName>
        <fullName evidence="2">Uncharacterized protein</fullName>
    </submittedName>
</protein>
<dbReference type="EMBL" id="DS572698">
    <property type="protein sequence ID" value="EGY20840.1"/>
    <property type="molecule type" value="Genomic_DNA"/>
</dbReference>
<dbReference type="GeneID" id="20703827"/>
<dbReference type="OMA" id="CASKDAC"/>
<proteinExistence type="predicted"/>
<dbReference type="InParanoid" id="G2WXN2"/>
<evidence type="ECO:0000313" key="3">
    <source>
        <dbReference type="Proteomes" id="UP000001611"/>
    </source>
</evidence>
<dbReference type="RefSeq" id="XP_009651312.1">
    <property type="nucleotide sequence ID" value="XM_009653017.1"/>
</dbReference>
<dbReference type="InterPro" id="IPR027796">
    <property type="entry name" value="OTT_1508_deam-like"/>
</dbReference>
<feature type="region of interest" description="Disordered" evidence="1">
    <location>
        <begin position="464"/>
        <end position="484"/>
    </location>
</feature>
<dbReference type="Pfam" id="PF14441">
    <property type="entry name" value="OTT_1508_deam"/>
    <property type="match status" value="1"/>
</dbReference>
<keyword evidence="3" id="KW-1185">Reference proteome</keyword>
<dbReference type="Proteomes" id="UP000001611">
    <property type="component" value="Chromosome 3"/>
</dbReference>
<dbReference type="KEGG" id="vda:VDAG_02364"/>
<organism evidence="2 3">
    <name type="scientific">Verticillium dahliae (strain VdLs.17 / ATCC MYA-4575 / FGSC 10137)</name>
    <name type="common">Verticillium wilt</name>
    <dbReference type="NCBI Taxonomy" id="498257"/>
    <lineage>
        <taxon>Eukaryota</taxon>
        <taxon>Fungi</taxon>
        <taxon>Dikarya</taxon>
        <taxon>Ascomycota</taxon>
        <taxon>Pezizomycotina</taxon>
        <taxon>Sordariomycetes</taxon>
        <taxon>Hypocreomycetidae</taxon>
        <taxon>Glomerellales</taxon>
        <taxon>Plectosphaerellaceae</taxon>
        <taxon>Verticillium</taxon>
    </lineage>
</organism>
<dbReference type="OrthoDB" id="4851849at2759"/>
<gene>
    <name evidence="2" type="ORF">VDAG_02364</name>
</gene>
<evidence type="ECO:0000256" key="1">
    <source>
        <dbReference type="SAM" id="MobiDB-lite"/>
    </source>
</evidence>
<dbReference type="eggNOG" id="ENOG502RXAF">
    <property type="taxonomic scope" value="Eukaryota"/>
</dbReference>